<evidence type="ECO:0000313" key="5">
    <source>
        <dbReference type="Proteomes" id="UP000419743"/>
    </source>
</evidence>
<dbReference type="RefSeq" id="WP_197522430.1">
    <property type="nucleotide sequence ID" value="NZ_CACRYJ010000025.1"/>
</dbReference>
<dbReference type="NCBIfam" id="TIGR01076">
    <property type="entry name" value="sortase_fam"/>
    <property type="match status" value="1"/>
</dbReference>
<evidence type="ECO:0000256" key="3">
    <source>
        <dbReference type="SAM" id="MobiDB-lite"/>
    </source>
</evidence>
<dbReference type="EMBL" id="CACRYJ010000025">
    <property type="protein sequence ID" value="VZO36692.1"/>
    <property type="molecule type" value="Genomic_DNA"/>
</dbReference>
<feature type="region of interest" description="Disordered" evidence="3">
    <location>
        <begin position="24"/>
        <end position="56"/>
    </location>
</feature>
<dbReference type="InterPro" id="IPR005754">
    <property type="entry name" value="Sortase"/>
</dbReference>
<feature type="compositionally biased region" description="Polar residues" evidence="3">
    <location>
        <begin position="47"/>
        <end position="56"/>
    </location>
</feature>
<evidence type="ECO:0000256" key="2">
    <source>
        <dbReference type="PIRSR" id="PIRSR605754-1"/>
    </source>
</evidence>
<evidence type="ECO:0000256" key="1">
    <source>
        <dbReference type="ARBA" id="ARBA00022801"/>
    </source>
</evidence>
<comment type="caution">
    <text evidence="4">The sequence shown here is derived from an EMBL/GenBank/DDBJ whole genome shotgun (WGS) entry which is preliminary data.</text>
</comment>
<keyword evidence="1" id="KW-0378">Hydrolase</keyword>
<reference evidence="4 5" key="1">
    <citation type="submission" date="2019-11" db="EMBL/GenBank/DDBJ databases">
        <authorList>
            <person name="Criscuolo A."/>
        </authorList>
    </citation>
    <scope>NUCLEOTIDE SEQUENCE [LARGE SCALE GENOMIC DNA]</scope>
    <source>
        <strain evidence="4">CIP111667</strain>
    </source>
</reference>
<organism evidence="4 5">
    <name type="scientific">Occultella aeris</name>
    <dbReference type="NCBI Taxonomy" id="2761496"/>
    <lineage>
        <taxon>Bacteria</taxon>
        <taxon>Bacillati</taxon>
        <taxon>Actinomycetota</taxon>
        <taxon>Actinomycetes</taxon>
        <taxon>Micrococcales</taxon>
        <taxon>Ruaniaceae</taxon>
        <taxon>Occultella</taxon>
    </lineage>
</organism>
<dbReference type="InterPro" id="IPR042003">
    <property type="entry name" value="Sortase_E"/>
</dbReference>
<dbReference type="GO" id="GO:0016787">
    <property type="term" value="F:hydrolase activity"/>
    <property type="evidence" value="ECO:0007669"/>
    <property type="project" value="UniProtKB-KW"/>
</dbReference>
<name>A0A7M4DIC1_9MICO</name>
<feature type="active site" description="Acyl-thioester intermediate" evidence="2">
    <location>
        <position position="207"/>
    </location>
</feature>
<protein>
    <submittedName>
        <fullName evidence="4">Sortase family protein</fullName>
    </submittedName>
</protein>
<feature type="active site" description="Proton donor/acceptor" evidence="2">
    <location>
        <position position="141"/>
    </location>
</feature>
<accession>A0A7M4DIC1</accession>
<evidence type="ECO:0000313" key="4">
    <source>
        <dbReference type="EMBL" id="VZO36692.1"/>
    </source>
</evidence>
<sequence>MIGRRAIAGLAVAVGAAALVVLPGLVDDPPRSGPGTSLERLLDSDESTGPQRQRPTLETVQGLAAELSDTSGDQPIDPDRVSAVVTSPGPYEVLGQLQIPAVGLDAEVGNGVDPDTLVLGPGHWPGTPVPGQVGNAVISGHRTTHTAPFRDLDELSEGDEITVSTQSGVRTTYVVTEVFVVSVEEYTGEVLAQPEDPSTRELTLFACHPEGSLTHRIVVHAQVPPA</sequence>
<dbReference type="Gene3D" id="2.40.260.10">
    <property type="entry name" value="Sortase"/>
    <property type="match status" value="1"/>
</dbReference>
<proteinExistence type="predicted"/>
<dbReference type="Proteomes" id="UP000419743">
    <property type="component" value="Unassembled WGS sequence"/>
</dbReference>
<dbReference type="Pfam" id="PF04203">
    <property type="entry name" value="Sortase"/>
    <property type="match status" value="1"/>
</dbReference>
<dbReference type="AlphaFoldDB" id="A0A7M4DIC1"/>
<dbReference type="SUPFAM" id="SSF63817">
    <property type="entry name" value="Sortase"/>
    <property type="match status" value="1"/>
</dbReference>
<gene>
    <name evidence="4" type="ORF">HALOF300_01872</name>
</gene>
<keyword evidence="5" id="KW-1185">Reference proteome</keyword>
<dbReference type="InterPro" id="IPR023365">
    <property type="entry name" value="Sortase_dom-sf"/>
</dbReference>
<dbReference type="CDD" id="cd05830">
    <property type="entry name" value="Sortase_E"/>
    <property type="match status" value="1"/>
</dbReference>